<gene>
    <name evidence="2" type="primary">OBP7</name>
</gene>
<accession>A0A9E9JLR2</accession>
<dbReference type="SMR" id="A0A9E9JLR2"/>
<dbReference type="SMART" id="SM00708">
    <property type="entry name" value="PhBP"/>
    <property type="match status" value="1"/>
</dbReference>
<evidence type="ECO:0000256" key="1">
    <source>
        <dbReference type="SAM" id="SignalP"/>
    </source>
</evidence>
<keyword evidence="1" id="KW-0732">Signal</keyword>
<evidence type="ECO:0000313" key="2">
    <source>
        <dbReference type="EMBL" id="WAR33940.1"/>
    </source>
</evidence>
<dbReference type="AlphaFoldDB" id="A0A9E9JLR2"/>
<dbReference type="Pfam" id="PF01395">
    <property type="entry name" value="PBP_GOBP"/>
    <property type="match status" value="1"/>
</dbReference>
<organism evidence="2">
    <name type="scientific">Hippodamia variegata</name>
    <dbReference type="NCBI Taxonomy" id="703264"/>
    <lineage>
        <taxon>Eukaryota</taxon>
        <taxon>Metazoa</taxon>
        <taxon>Ecdysozoa</taxon>
        <taxon>Arthropoda</taxon>
        <taxon>Hexapoda</taxon>
        <taxon>Insecta</taxon>
        <taxon>Pterygota</taxon>
        <taxon>Neoptera</taxon>
        <taxon>Endopterygota</taxon>
        <taxon>Coleoptera</taxon>
        <taxon>Polyphaga</taxon>
        <taxon>Cucujiformia</taxon>
        <taxon>Coccinelloidea</taxon>
        <taxon>Coccinellidae</taxon>
        <taxon>Coccinellinae</taxon>
        <taxon>Coccinellini</taxon>
        <taxon>Hippodamia</taxon>
    </lineage>
</organism>
<dbReference type="GO" id="GO:0005549">
    <property type="term" value="F:odorant binding"/>
    <property type="evidence" value="ECO:0007669"/>
    <property type="project" value="InterPro"/>
</dbReference>
<dbReference type="EMBL" id="OK509840">
    <property type="protein sequence ID" value="WAR33940.1"/>
    <property type="molecule type" value="mRNA"/>
</dbReference>
<dbReference type="Gene3D" id="1.10.238.20">
    <property type="entry name" value="Pheromone/general odorant binding protein domain"/>
    <property type="match status" value="1"/>
</dbReference>
<name>A0A9E9JLR2_9CUCU</name>
<proteinExistence type="evidence at transcript level"/>
<dbReference type="InterPro" id="IPR036728">
    <property type="entry name" value="PBP_GOBP_sf"/>
</dbReference>
<feature type="signal peptide" evidence="1">
    <location>
        <begin position="1"/>
        <end position="19"/>
    </location>
</feature>
<dbReference type="CDD" id="cd23992">
    <property type="entry name" value="PBP_GOBP"/>
    <property type="match status" value="1"/>
</dbReference>
<feature type="chain" id="PRO_5038760824" evidence="1">
    <location>
        <begin position="20"/>
        <end position="133"/>
    </location>
</feature>
<dbReference type="SUPFAM" id="SSF47565">
    <property type="entry name" value="Insect pheromone/odorant-binding proteins"/>
    <property type="match status" value="1"/>
</dbReference>
<sequence length="133" mass="14985">MRSLVAVLMFFIAVCCVESAKLSFAHKNPPHPDCREHSKYITEEQVEQLNKGGYPDSPVIRQHLLCIWKEKGVMNEAGVLQPQAIKEKLGKLLPENPEAKQQVQKCVVQKEDAAATAYVFYQCVSPLLAKYNN</sequence>
<reference evidence="2" key="1">
    <citation type="submission" date="2021-10" db="EMBL/GenBank/DDBJ databases">
        <authorList>
            <person name="Tang H."/>
        </authorList>
    </citation>
    <scope>NUCLEOTIDE SEQUENCE</scope>
</reference>
<protein>
    <submittedName>
        <fullName evidence="2">Odorant binding protein 7</fullName>
    </submittedName>
</protein>
<reference evidence="2" key="2">
    <citation type="submission" date="2022-12" db="EMBL/GenBank/DDBJ databases">
        <title>Identification and distribution of odorant binding protein genes in Hippodamia variegata.</title>
        <authorList>
            <person name="Haoyu T."/>
        </authorList>
    </citation>
    <scope>NUCLEOTIDE SEQUENCE</scope>
</reference>
<dbReference type="InterPro" id="IPR006170">
    <property type="entry name" value="PBP/GOBP"/>
</dbReference>